<dbReference type="EMBL" id="CAUYUJ010008280">
    <property type="protein sequence ID" value="CAK0823460.1"/>
    <property type="molecule type" value="Genomic_DNA"/>
</dbReference>
<feature type="non-terminal residue" evidence="3">
    <location>
        <position position="185"/>
    </location>
</feature>
<evidence type="ECO:0000256" key="2">
    <source>
        <dbReference type="SAM" id="MobiDB-lite"/>
    </source>
</evidence>
<evidence type="ECO:0000256" key="1">
    <source>
        <dbReference type="SAM" id="Coils"/>
    </source>
</evidence>
<comment type="caution">
    <text evidence="3">The sequence shown here is derived from an EMBL/GenBank/DDBJ whole genome shotgun (WGS) entry which is preliminary data.</text>
</comment>
<organism evidence="3 4">
    <name type="scientific">Prorocentrum cordatum</name>
    <dbReference type="NCBI Taxonomy" id="2364126"/>
    <lineage>
        <taxon>Eukaryota</taxon>
        <taxon>Sar</taxon>
        <taxon>Alveolata</taxon>
        <taxon>Dinophyceae</taxon>
        <taxon>Prorocentrales</taxon>
        <taxon>Prorocentraceae</taxon>
        <taxon>Prorocentrum</taxon>
    </lineage>
</organism>
<feature type="region of interest" description="Disordered" evidence="2">
    <location>
        <begin position="1"/>
        <end position="22"/>
    </location>
</feature>
<proteinExistence type="predicted"/>
<feature type="non-terminal residue" evidence="3">
    <location>
        <position position="1"/>
    </location>
</feature>
<reference evidence="3" key="1">
    <citation type="submission" date="2023-10" db="EMBL/GenBank/DDBJ databases">
        <authorList>
            <person name="Chen Y."/>
            <person name="Shah S."/>
            <person name="Dougan E. K."/>
            <person name="Thang M."/>
            <person name="Chan C."/>
        </authorList>
    </citation>
    <scope>NUCLEOTIDE SEQUENCE [LARGE SCALE GENOMIC DNA]</scope>
</reference>
<sequence>ELRELREKVRKHEHREKESSADADFSMQSVFLTGSAARQRLSEADRELNAVAKFVGPAWDELRRSLETERTKLRDFLHASRPVHSQVHIVTTRIEAAEPKLVKAMEVLDRQKQQLEQIRSSIAQGEEDIESQEPAKQELRVQRNRLVAGGELATSGAPLSTLQLNLTNLQGPLGELGVQGELESK</sequence>
<keyword evidence="1" id="KW-0175">Coiled coil</keyword>
<name>A0ABN9RZS8_9DINO</name>
<dbReference type="Proteomes" id="UP001189429">
    <property type="component" value="Unassembled WGS sequence"/>
</dbReference>
<evidence type="ECO:0000313" key="3">
    <source>
        <dbReference type="EMBL" id="CAK0823460.1"/>
    </source>
</evidence>
<gene>
    <name evidence="3" type="ORF">PCOR1329_LOCUS24160</name>
</gene>
<keyword evidence="4" id="KW-1185">Reference proteome</keyword>
<accession>A0ABN9RZS8</accession>
<protein>
    <submittedName>
        <fullName evidence="3">Uncharacterized protein</fullName>
    </submittedName>
</protein>
<evidence type="ECO:0000313" key="4">
    <source>
        <dbReference type="Proteomes" id="UP001189429"/>
    </source>
</evidence>
<feature type="coiled-coil region" evidence="1">
    <location>
        <begin position="101"/>
        <end position="128"/>
    </location>
</feature>